<dbReference type="RefSeq" id="WP_111514877.1">
    <property type="nucleotide sequence ID" value="NZ_QFYR01000002.1"/>
</dbReference>
<gene>
    <name evidence="1" type="ORF">DJ018_10295</name>
</gene>
<evidence type="ECO:0000313" key="2">
    <source>
        <dbReference type="Proteomes" id="UP000249725"/>
    </source>
</evidence>
<dbReference type="OrthoDB" id="7192745at2"/>
<evidence type="ECO:0008006" key="3">
    <source>
        <dbReference type="Google" id="ProtNLM"/>
    </source>
</evidence>
<proteinExistence type="predicted"/>
<dbReference type="Proteomes" id="UP000249725">
    <property type="component" value="Unassembled WGS sequence"/>
</dbReference>
<dbReference type="AlphaFoldDB" id="A0A328AD66"/>
<comment type="caution">
    <text evidence="1">The sequence shown here is derived from an EMBL/GenBank/DDBJ whole genome shotgun (WGS) entry which is preliminary data.</text>
</comment>
<accession>A0A328AD66</accession>
<keyword evidence="2" id="KW-1185">Reference proteome</keyword>
<sequence>MVDLNSASLDELQTLPGVDLRTAYDLLLWRPYLTWDEVGFVPGFDGPRVTELQSAGAAVGLPREPSWLVAERREA</sequence>
<dbReference type="InterPro" id="IPR010994">
    <property type="entry name" value="RuvA_2-like"/>
</dbReference>
<reference evidence="2" key="1">
    <citation type="submission" date="2018-05" db="EMBL/GenBank/DDBJ databases">
        <authorList>
            <person name="Li X."/>
        </authorList>
    </citation>
    <scope>NUCLEOTIDE SEQUENCE [LARGE SCALE GENOMIC DNA]</scope>
    <source>
        <strain evidence="2">YIM 73061</strain>
    </source>
</reference>
<dbReference type="SUPFAM" id="SSF47781">
    <property type="entry name" value="RuvA domain 2-like"/>
    <property type="match status" value="1"/>
</dbReference>
<evidence type="ECO:0000313" key="1">
    <source>
        <dbReference type="EMBL" id="RAK52591.1"/>
    </source>
</evidence>
<dbReference type="Gene3D" id="1.10.150.320">
    <property type="entry name" value="Photosystem II 12 kDa extrinsic protein"/>
    <property type="match status" value="1"/>
</dbReference>
<name>A0A328AD66_9CAUL</name>
<protein>
    <recommendedName>
        <fullName evidence="3">Helix-hairpin-helix domain-containing protein</fullName>
    </recommendedName>
</protein>
<organism evidence="1 2">
    <name type="scientific">Phenylobacterium deserti</name>
    <dbReference type="NCBI Taxonomy" id="1914756"/>
    <lineage>
        <taxon>Bacteria</taxon>
        <taxon>Pseudomonadati</taxon>
        <taxon>Pseudomonadota</taxon>
        <taxon>Alphaproteobacteria</taxon>
        <taxon>Caulobacterales</taxon>
        <taxon>Caulobacteraceae</taxon>
        <taxon>Phenylobacterium</taxon>
    </lineage>
</organism>
<dbReference type="EMBL" id="QFYR01000002">
    <property type="protein sequence ID" value="RAK52591.1"/>
    <property type="molecule type" value="Genomic_DNA"/>
</dbReference>